<organism evidence="1 3">
    <name type="scientific">Sphingosinicella microcystinivorans</name>
    <dbReference type="NCBI Taxonomy" id="335406"/>
    <lineage>
        <taxon>Bacteria</taxon>
        <taxon>Pseudomonadati</taxon>
        <taxon>Pseudomonadota</taxon>
        <taxon>Alphaproteobacteria</taxon>
        <taxon>Sphingomonadales</taxon>
        <taxon>Sphingosinicellaceae</taxon>
        <taxon>Sphingosinicella</taxon>
    </lineage>
</organism>
<dbReference type="AlphaFoldDB" id="A0AAD1D2Y9"/>
<evidence type="ECO:0000313" key="3">
    <source>
        <dbReference type="Proteomes" id="UP000275727"/>
    </source>
</evidence>
<dbReference type="KEGG" id="smic:SmB9_00020"/>
<dbReference type="RefSeq" id="WP_121053864.1">
    <property type="nucleotide sequence ID" value="NZ_AP018711.1"/>
</dbReference>
<evidence type="ECO:0000313" key="4">
    <source>
        <dbReference type="Proteomes" id="UP000276029"/>
    </source>
</evidence>
<protein>
    <submittedName>
        <fullName evidence="1">Uncharacterized protein</fullName>
    </submittedName>
</protein>
<proteinExistence type="predicted"/>
<dbReference type="EMBL" id="AP018711">
    <property type="protein sequence ID" value="BBE32344.1"/>
    <property type="molecule type" value="Genomic_DNA"/>
</dbReference>
<sequence length="81" mass="8783">MVADAIIAEHFGRSDVASLSTAEYERGVSSLLAAIANEVQEERRLMLWLAARRLGFAPPARATFEEPALRARAVSIEDAGL</sequence>
<dbReference type="Proteomes" id="UP000275727">
    <property type="component" value="Chromosome"/>
</dbReference>
<accession>A0AAD1D2Y9</accession>
<gene>
    <name evidence="2" type="ORF">DFR51_3769</name>
    <name evidence="1" type="ORF">SmB9_00020</name>
</gene>
<dbReference type="Proteomes" id="UP000276029">
    <property type="component" value="Unassembled WGS sequence"/>
</dbReference>
<keyword evidence="4" id="KW-1185">Reference proteome</keyword>
<reference evidence="1 3" key="1">
    <citation type="submission" date="2018-06" db="EMBL/GenBank/DDBJ databases">
        <title>Complete Genome Sequence of the Microcystin-Degrading Bacterium Sphingosinicella microcystinivorans Strain B-9.</title>
        <authorList>
            <person name="Jin H."/>
            <person name="Nishizawa T."/>
            <person name="Guo Y."/>
            <person name="Nishizawa A."/>
            <person name="Park H."/>
            <person name="Kato H."/>
            <person name="Tsuji K."/>
            <person name="Harada K."/>
        </authorList>
    </citation>
    <scope>NUCLEOTIDE SEQUENCE [LARGE SCALE GENOMIC DNA]</scope>
    <source>
        <strain evidence="1 3">B9</strain>
    </source>
</reference>
<evidence type="ECO:0000313" key="1">
    <source>
        <dbReference type="EMBL" id="BBE32344.1"/>
    </source>
</evidence>
<reference evidence="2 4" key="2">
    <citation type="submission" date="2018-10" db="EMBL/GenBank/DDBJ databases">
        <title>Genomic Encyclopedia of Type Strains, Phase IV (KMG-IV): sequencing the most valuable type-strain genomes for metagenomic binning, comparative biology and taxonomic classification.</title>
        <authorList>
            <person name="Goeker M."/>
        </authorList>
    </citation>
    <scope>NUCLEOTIDE SEQUENCE [LARGE SCALE GENOMIC DNA]</scope>
    <source>
        <strain evidence="2 4">DSM 19791</strain>
    </source>
</reference>
<dbReference type="EMBL" id="RBWX01000015">
    <property type="protein sequence ID" value="RKS84327.1"/>
    <property type="molecule type" value="Genomic_DNA"/>
</dbReference>
<evidence type="ECO:0000313" key="2">
    <source>
        <dbReference type="EMBL" id="RKS84327.1"/>
    </source>
</evidence>
<name>A0AAD1D2Y9_SPHMI</name>